<name>A0A2G5CJC4_AQUCA</name>
<keyword evidence="3" id="KW-1185">Reference proteome</keyword>
<dbReference type="InParanoid" id="A0A2G5CJC4"/>
<keyword evidence="1" id="KW-0732">Signal</keyword>
<evidence type="ECO:0000313" key="3">
    <source>
        <dbReference type="Proteomes" id="UP000230069"/>
    </source>
</evidence>
<evidence type="ECO:0000256" key="1">
    <source>
        <dbReference type="SAM" id="SignalP"/>
    </source>
</evidence>
<dbReference type="EMBL" id="KZ305067">
    <property type="protein sequence ID" value="PIA31369.1"/>
    <property type="molecule type" value="Genomic_DNA"/>
</dbReference>
<organism evidence="2 3">
    <name type="scientific">Aquilegia coerulea</name>
    <name type="common">Rocky mountain columbine</name>
    <dbReference type="NCBI Taxonomy" id="218851"/>
    <lineage>
        <taxon>Eukaryota</taxon>
        <taxon>Viridiplantae</taxon>
        <taxon>Streptophyta</taxon>
        <taxon>Embryophyta</taxon>
        <taxon>Tracheophyta</taxon>
        <taxon>Spermatophyta</taxon>
        <taxon>Magnoliopsida</taxon>
        <taxon>Ranunculales</taxon>
        <taxon>Ranunculaceae</taxon>
        <taxon>Thalictroideae</taxon>
        <taxon>Aquilegia</taxon>
    </lineage>
</organism>
<accession>A0A2G5CJC4</accession>
<feature type="chain" id="PRO_5013761071" description="Secreted protein" evidence="1">
    <location>
        <begin position="20"/>
        <end position="70"/>
    </location>
</feature>
<dbReference type="Proteomes" id="UP000230069">
    <property type="component" value="Unassembled WGS sequence"/>
</dbReference>
<proteinExistence type="predicted"/>
<evidence type="ECO:0008006" key="4">
    <source>
        <dbReference type="Google" id="ProtNLM"/>
    </source>
</evidence>
<evidence type="ECO:0000313" key="2">
    <source>
        <dbReference type="EMBL" id="PIA31369.1"/>
    </source>
</evidence>
<dbReference type="AlphaFoldDB" id="A0A2G5CJC4"/>
<gene>
    <name evidence="2" type="ORF">AQUCO_05000037v1</name>
</gene>
<sequence>MHLFVLLLVNFVYNNMASSLSIFHRDTVCEELCKLLMVIDRSALSSDRLQLLNLQFKFTNIYGTCSIIDF</sequence>
<reference evidence="2 3" key="1">
    <citation type="submission" date="2017-09" db="EMBL/GenBank/DDBJ databases">
        <title>WGS assembly of Aquilegia coerulea Goldsmith.</title>
        <authorList>
            <person name="Hodges S."/>
            <person name="Kramer E."/>
            <person name="Nordborg M."/>
            <person name="Tomkins J."/>
            <person name="Borevitz J."/>
            <person name="Derieg N."/>
            <person name="Yan J."/>
            <person name="Mihaltcheva S."/>
            <person name="Hayes R.D."/>
            <person name="Rokhsar D."/>
        </authorList>
    </citation>
    <scope>NUCLEOTIDE SEQUENCE [LARGE SCALE GENOMIC DNA]</scope>
    <source>
        <strain evidence="3">cv. Goldsmith</strain>
    </source>
</reference>
<protein>
    <recommendedName>
        <fullName evidence="4">Secreted protein</fullName>
    </recommendedName>
</protein>
<feature type="signal peptide" evidence="1">
    <location>
        <begin position="1"/>
        <end position="19"/>
    </location>
</feature>